<feature type="transmembrane region" description="Helical" evidence="10">
    <location>
        <begin position="117"/>
        <end position="136"/>
    </location>
</feature>
<keyword evidence="7 9" id="KW-0472">Membrane</keyword>
<feature type="transmembrane region" description="Helical" evidence="10">
    <location>
        <begin position="411"/>
        <end position="429"/>
    </location>
</feature>
<name>A0A1J5MTR3_9BACT</name>
<dbReference type="InterPro" id="IPR051085">
    <property type="entry name" value="MB_O-acyltransferase"/>
</dbReference>
<gene>
    <name evidence="11" type="primary">patA_2</name>
    <name evidence="11" type="ORF">BerOc1_01952</name>
</gene>
<organism evidence="11 12">
    <name type="scientific">Pseudodesulfovibrio hydrargyri</name>
    <dbReference type="NCBI Taxonomy" id="2125990"/>
    <lineage>
        <taxon>Bacteria</taxon>
        <taxon>Pseudomonadati</taxon>
        <taxon>Thermodesulfobacteriota</taxon>
        <taxon>Desulfovibrionia</taxon>
        <taxon>Desulfovibrionales</taxon>
        <taxon>Desulfovibrionaceae</taxon>
    </lineage>
</organism>
<keyword evidence="12" id="KW-1185">Reference proteome</keyword>
<comment type="caution">
    <text evidence="11">The sequence shown here is derived from an EMBL/GenBank/DDBJ whole genome shotgun (WGS) entry which is preliminary data.</text>
</comment>
<dbReference type="EC" id="2.3.1.-" evidence="11"/>
<evidence type="ECO:0000313" key="11">
    <source>
        <dbReference type="EMBL" id="OIQ50022.1"/>
    </source>
</evidence>
<keyword evidence="6 10" id="KW-1133">Transmembrane helix</keyword>
<protein>
    <submittedName>
        <fullName evidence="11">Peptidoglycan O-acetyltransferase</fullName>
        <ecNumber evidence="11">2.3.1.-</ecNumber>
    </submittedName>
</protein>
<reference evidence="11 12" key="1">
    <citation type="submission" date="2015-09" db="EMBL/GenBank/DDBJ databases">
        <title>Genome of Desulfovibrio dechloracetivorans BerOc1, a mercury methylating strain isolated from highly hydrocarbons and metals contaminated coastal sediments.</title>
        <authorList>
            <person name="Goni Urriza M."/>
            <person name="Gassie C."/>
            <person name="Bouchez O."/>
            <person name="Klopp C."/>
            <person name="Ranchou-Peyruse A."/>
            <person name="Remy G."/>
        </authorList>
    </citation>
    <scope>NUCLEOTIDE SEQUENCE [LARGE SCALE GENOMIC DNA]</scope>
    <source>
        <strain evidence="11 12">BerOc1</strain>
    </source>
</reference>
<dbReference type="InterPro" id="IPR024194">
    <property type="entry name" value="Ac/AlaTfrase_AlgI/DltB"/>
</dbReference>
<dbReference type="GO" id="GO:0016746">
    <property type="term" value="F:acyltransferase activity"/>
    <property type="evidence" value="ECO:0007669"/>
    <property type="project" value="UniProtKB-KW"/>
</dbReference>
<evidence type="ECO:0000256" key="3">
    <source>
        <dbReference type="ARBA" id="ARBA00022475"/>
    </source>
</evidence>
<feature type="transmembrane region" description="Helical" evidence="10">
    <location>
        <begin position="6"/>
        <end position="23"/>
    </location>
</feature>
<dbReference type="PIRSF" id="PIRSF500217">
    <property type="entry name" value="AlgI"/>
    <property type="match status" value="1"/>
</dbReference>
<sequence>MLFNSPEFLFLFLPAACLIFYFARRVSPTAQVVSIIGLSLFFYGYWRIEYLPVLLFSLATNGLFAFLMGRARSEGVRKALLVLGVATALSVLGFYKYTHFLLENLSLLFGFDYTGQAGEIPIGLSFYTFTAIAFLTDIHTRRIQGYTWPEYGATITYFPHLVAGPILFHHDTIPQLRMPGGIRFTPERVMLFLFFFSVGLLKKTGLADNIAHFSDPIFTQVAGGGIPDPGQAWRAALCYSMQLYFDFSGYSDMAIGLGCLLGIRIPANFYSPYRSRNIAEFWQRWHISLGYFLRTYLYIPLGGNRKGASRTLVNLFIVFFLCGLWHGAGWTFVVWGVMHGVAMVVQRVFSSRVRLPDTRLVAACSILVTFVFAVFAWVVFRAESFHSAWVIMQAMVGVSGSRLHNLPDQHVELYLGLLLLVVWLMPNTLQVMRRFDPAILLGRRNEYPFARLVPAALREGRAFAYAAGTLSALALVTGTVFMFVNGQVRYLYFDF</sequence>
<evidence type="ECO:0000256" key="1">
    <source>
        <dbReference type="ARBA" id="ARBA00004651"/>
    </source>
</evidence>
<comment type="subcellular location">
    <subcellularLocation>
        <location evidence="1">Cell membrane</location>
        <topology evidence="1">Multi-pass membrane protein</topology>
    </subcellularLocation>
</comment>
<feature type="transmembrane region" description="Helical" evidence="10">
    <location>
        <begin position="462"/>
        <end position="484"/>
    </location>
</feature>
<dbReference type="InterPro" id="IPR004299">
    <property type="entry name" value="MBOAT_fam"/>
</dbReference>
<evidence type="ECO:0000256" key="8">
    <source>
        <dbReference type="ARBA" id="ARBA00023315"/>
    </source>
</evidence>
<dbReference type="Pfam" id="PF03062">
    <property type="entry name" value="MBOAT"/>
    <property type="match status" value="1"/>
</dbReference>
<evidence type="ECO:0000256" key="5">
    <source>
        <dbReference type="ARBA" id="ARBA00022692"/>
    </source>
</evidence>
<comment type="similarity">
    <text evidence="2 9">Belongs to the membrane-bound acyltransferase family.</text>
</comment>
<keyword evidence="3 9" id="KW-1003">Cell membrane</keyword>
<dbReference type="GO" id="GO:0005886">
    <property type="term" value="C:plasma membrane"/>
    <property type="evidence" value="ECO:0007669"/>
    <property type="project" value="UniProtKB-SubCell"/>
</dbReference>
<evidence type="ECO:0000256" key="7">
    <source>
        <dbReference type="ARBA" id="ARBA00023136"/>
    </source>
</evidence>
<dbReference type="Proteomes" id="UP000181901">
    <property type="component" value="Unassembled WGS sequence"/>
</dbReference>
<evidence type="ECO:0000256" key="10">
    <source>
        <dbReference type="SAM" id="Phobius"/>
    </source>
</evidence>
<keyword evidence="8 9" id="KW-0012">Acyltransferase</keyword>
<accession>A0A1J5MTR3</accession>
<dbReference type="RefSeq" id="WP_071545494.1">
    <property type="nucleotide sequence ID" value="NZ_LKAQ01000004.1"/>
</dbReference>
<evidence type="ECO:0000256" key="9">
    <source>
        <dbReference type="PIRNR" id="PIRNR016636"/>
    </source>
</evidence>
<dbReference type="PIRSF" id="PIRSF016636">
    <property type="entry name" value="AlgI_DltB"/>
    <property type="match status" value="1"/>
</dbReference>
<keyword evidence="4 9" id="KW-0808">Transferase</keyword>
<feature type="transmembrane region" description="Helical" evidence="10">
    <location>
        <begin position="307"/>
        <end position="326"/>
    </location>
</feature>
<dbReference type="PANTHER" id="PTHR13285">
    <property type="entry name" value="ACYLTRANSFERASE"/>
    <property type="match status" value="1"/>
</dbReference>
<feature type="transmembrane region" description="Helical" evidence="10">
    <location>
        <begin position="52"/>
        <end position="68"/>
    </location>
</feature>
<dbReference type="OrthoDB" id="139172at2"/>
<keyword evidence="5 10" id="KW-0812">Transmembrane</keyword>
<evidence type="ECO:0000256" key="2">
    <source>
        <dbReference type="ARBA" id="ARBA00010323"/>
    </source>
</evidence>
<dbReference type="GO" id="GO:0042121">
    <property type="term" value="P:alginic acid biosynthetic process"/>
    <property type="evidence" value="ECO:0007669"/>
    <property type="project" value="InterPro"/>
</dbReference>
<dbReference type="InterPro" id="IPR028362">
    <property type="entry name" value="AlgI"/>
</dbReference>
<feature type="transmembrane region" description="Helical" evidence="10">
    <location>
        <begin position="30"/>
        <end position="46"/>
    </location>
</feature>
<dbReference type="AlphaFoldDB" id="A0A1J5MTR3"/>
<feature type="transmembrane region" description="Helical" evidence="10">
    <location>
        <begin position="80"/>
        <end position="97"/>
    </location>
</feature>
<dbReference type="PANTHER" id="PTHR13285:SF23">
    <property type="entry name" value="TEICHOIC ACID D-ALANYLTRANSFERASE"/>
    <property type="match status" value="1"/>
</dbReference>
<evidence type="ECO:0000256" key="6">
    <source>
        <dbReference type="ARBA" id="ARBA00022989"/>
    </source>
</evidence>
<proteinExistence type="inferred from homology"/>
<evidence type="ECO:0000313" key="12">
    <source>
        <dbReference type="Proteomes" id="UP000181901"/>
    </source>
</evidence>
<evidence type="ECO:0000256" key="4">
    <source>
        <dbReference type="ARBA" id="ARBA00022679"/>
    </source>
</evidence>
<feature type="transmembrane region" description="Helical" evidence="10">
    <location>
        <begin position="361"/>
        <end position="380"/>
    </location>
</feature>
<dbReference type="EMBL" id="LKAQ01000004">
    <property type="protein sequence ID" value="OIQ50022.1"/>
    <property type="molecule type" value="Genomic_DNA"/>
</dbReference>